<evidence type="ECO:0000313" key="3">
    <source>
        <dbReference type="EMBL" id="CDJ32883.1"/>
    </source>
</evidence>
<accession>U6KBN8</accession>
<dbReference type="EMBL" id="HG684627">
    <property type="protein sequence ID" value="CDJ32883.1"/>
    <property type="molecule type" value="Genomic_DNA"/>
</dbReference>
<dbReference type="GeneID" id="25379587"/>
<dbReference type="OrthoDB" id="2384350at2759"/>
<organism evidence="3 4">
    <name type="scientific">Eimeria mitis</name>
    <dbReference type="NCBI Taxonomy" id="44415"/>
    <lineage>
        <taxon>Eukaryota</taxon>
        <taxon>Sar</taxon>
        <taxon>Alveolata</taxon>
        <taxon>Apicomplexa</taxon>
        <taxon>Conoidasida</taxon>
        <taxon>Coccidia</taxon>
        <taxon>Eucoccidiorida</taxon>
        <taxon>Eimeriorina</taxon>
        <taxon>Eimeriidae</taxon>
        <taxon>Eimeria</taxon>
    </lineage>
</organism>
<feature type="compositionally biased region" description="Basic and acidic residues" evidence="1">
    <location>
        <begin position="695"/>
        <end position="716"/>
    </location>
</feature>
<feature type="compositionally biased region" description="Basic residues" evidence="1">
    <location>
        <begin position="592"/>
        <end position="603"/>
    </location>
</feature>
<feature type="compositionally biased region" description="Low complexity" evidence="1">
    <location>
        <begin position="751"/>
        <end position="768"/>
    </location>
</feature>
<keyword evidence="4" id="KW-1185">Reference proteome</keyword>
<dbReference type="Proteomes" id="UP000030744">
    <property type="component" value="Unassembled WGS sequence"/>
</dbReference>
<feature type="region of interest" description="Disordered" evidence="1">
    <location>
        <begin position="891"/>
        <end position="925"/>
    </location>
</feature>
<evidence type="ECO:0000256" key="1">
    <source>
        <dbReference type="SAM" id="MobiDB-lite"/>
    </source>
</evidence>
<feature type="compositionally biased region" description="Polar residues" evidence="1">
    <location>
        <begin position="897"/>
        <end position="925"/>
    </location>
</feature>
<dbReference type="VEuPathDB" id="ToxoDB:EMH_0049020"/>
<dbReference type="AlphaFoldDB" id="U6KBN8"/>
<feature type="domain" description="BRCT" evidence="2">
    <location>
        <begin position="460"/>
        <end position="558"/>
    </location>
</feature>
<protein>
    <recommendedName>
        <fullName evidence="2">BRCT domain-containing protein</fullName>
    </recommendedName>
</protein>
<gene>
    <name evidence="3" type="ORF">EMH_0049020</name>
</gene>
<dbReference type="InterPro" id="IPR036420">
    <property type="entry name" value="BRCT_dom_sf"/>
</dbReference>
<name>U6KBN8_9EIME</name>
<feature type="compositionally biased region" description="Polar residues" evidence="1">
    <location>
        <begin position="243"/>
        <end position="252"/>
    </location>
</feature>
<evidence type="ECO:0000259" key="2">
    <source>
        <dbReference type="PROSITE" id="PS50172"/>
    </source>
</evidence>
<feature type="compositionally biased region" description="Low complexity" evidence="1">
    <location>
        <begin position="819"/>
        <end position="835"/>
    </location>
</feature>
<reference evidence="3" key="1">
    <citation type="submission" date="2013-10" db="EMBL/GenBank/DDBJ databases">
        <title>Genomic analysis of the causative agents of coccidiosis in chickens.</title>
        <authorList>
            <person name="Reid A.J."/>
            <person name="Blake D."/>
            <person name="Billington K."/>
            <person name="Browne H."/>
            <person name="Dunn M."/>
            <person name="Hung S."/>
            <person name="Kawahara F."/>
            <person name="Miranda-Saavedra D."/>
            <person name="Mourier T."/>
            <person name="Nagra H."/>
            <person name="Otto T.D."/>
            <person name="Rawlings N."/>
            <person name="Sanchez A."/>
            <person name="Sanders M."/>
            <person name="Subramaniam C."/>
            <person name="Tay Y."/>
            <person name="Dear P."/>
            <person name="Doerig C."/>
            <person name="Gruber A."/>
            <person name="Parkinson J."/>
            <person name="Shirley M."/>
            <person name="Wan K.L."/>
            <person name="Berriman M."/>
            <person name="Tomley F."/>
            <person name="Pain A."/>
        </authorList>
    </citation>
    <scope>NUCLEOTIDE SEQUENCE [LARGE SCALE GENOMIC DNA]</scope>
    <source>
        <strain evidence="3">Houghton</strain>
    </source>
</reference>
<dbReference type="PROSITE" id="PS50172">
    <property type="entry name" value="BRCT"/>
    <property type="match status" value="1"/>
</dbReference>
<feature type="region of interest" description="Disordered" evidence="1">
    <location>
        <begin position="561"/>
        <end position="859"/>
    </location>
</feature>
<sequence>MNLGNVQLLNTLWQHSYSCGDTYEGHNAVLGTLPCCLNVTVNEDICGILSLLIMRHAAETLLRRAVAEGTVTVAELQGFCQTDYAGVARILKLDAGLNEVVIAVKLQEIGGAALLAMQPKDFASALSLTHAQQGERLEAFLSALKEVAANPDGCAQQQQAVPAAADTAGTAAVTATKKKRRSDQETVAAAAPVQRKTPGVPKGLRGPRVSGLKRPAPTAPVIESTAVSVAPISPPVAAAAVQSGETQMQQQLADPPVPHEGQGNNLGTDSSKKQRQKRDKRQSKQAKGKTGDPEVKNQPQVRRKKQQQQQPEAASRTSGKSHLRAKLMAWGASILGLKGRFDSALRQKAAYRNKRALLSTTGFPEGAGVQNELPTLVRRLGTLNGVPAAFEWKPQYPEKITHLICSNELVRPTVKLYFALVNGAFILKEEFLQEARKQKAWPDPQQFQRSDFPSVEQRDKSRWLLRSLPVCIDGPYRPSGLSKQQLQTLVLSAGGILEDDAPATVRVLEDLEALRRRQARGLWDFQGEGKQKPVAVSTQWLLDCIRSWEMLPRDNYVLSLSNPPPSKLGENTAEVAQKKRPKEAETGSSLGKKGKTGRGRKKRTDMVGDGCEGLPQSEVSKGPKEGMAALQITVEQPQGSLGRQPDAAAESEENAPSMAQPIHAQQEERKNPEPNPAQPKEEQGASAAKGVARQGMKERSSSKRLRSEGKKPSEHGSRKKKLHTPLPAEEKQDVTVLRNASDALPESGSEVTAPAGDVAVTVDAAPTAEKQSPLKDKPTARSPTGEGGCTENEDGLAASPAVDDWQPPEENSPLEEGGAAEAVAFSPAAPAAEAATDFPQRECPASTSQATAAGDALQLPGEHLDVAGLFEPEEADAAEYNFDLKDNCTMGQKLEDLQTNEPSNTQRDPVSASHLNENMPSNTEQ</sequence>
<evidence type="ECO:0000313" key="4">
    <source>
        <dbReference type="Proteomes" id="UP000030744"/>
    </source>
</evidence>
<reference evidence="3" key="2">
    <citation type="submission" date="2013-10" db="EMBL/GenBank/DDBJ databases">
        <authorList>
            <person name="Aslett M."/>
        </authorList>
    </citation>
    <scope>NUCLEOTIDE SEQUENCE [LARGE SCALE GENOMIC DNA]</scope>
    <source>
        <strain evidence="3">Houghton</strain>
    </source>
</reference>
<feature type="region of interest" description="Disordered" evidence="1">
    <location>
        <begin position="238"/>
        <end position="322"/>
    </location>
</feature>
<dbReference type="RefSeq" id="XP_013355447.1">
    <property type="nucleotide sequence ID" value="XM_013499993.1"/>
</dbReference>
<dbReference type="InterPro" id="IPR001357">
    <property type="entry name" value="BRCT_dom"/>
</dbReference>
<dbReference type="SUPFAM" id="SSF52113">
    <property type="entry name" value="BRCT domain"/>
    <property type="match status" value="1"/>
</dbReference>
<dbReference type="Gene3D" id="3.40.50.10190">
    <property type="entry name" value="BRCT domain"/>
    <property type="match status" value="2"/>
</dbReference>
<feature type="compositionally biased region" description="Basic residues" evidence="1">
    <location>
        <begin position="273"/>
        <end position="287"/>
    </location>
</feature>
<proteinExistence type="predicted"/>
<feature type="region of interest" description="Disordered" evidence="1">
    <location>
        <begin position="175"/>
        <end position="216"/>
    </location>
</feature>